<protein>
    <submittedName>
        <fullName evidence="1">YhcH/YjgK/YiaL family protein</fullName>
    </submittedName>
</protein>
<sequence length="158" mass="17759">MFLSDLSSWRKRAAVLPAAIVRALEALERRDLDALEPGRYPLDEEGMFLLIQQVTTQAEAATRPEAHRDHTDIQLVLSGLERFGIAPPDPALQPVQEMFEVRDIAFYPTPRHEWFVDLAPGQFAIFYPGDLHRPCVAAGEAAPVRKAVVKLHRRLLGL</sequence>
<evidence type="ECO:0000313" key="2">
    <source>
        <dbReference type="Proteomes" id="UP000663570"/>
    </source>
</evidence>
<dbReference type="InterPro" id="IPR004375">
    <property type="entry name" value="NanQ/TabA/YiaL"/>
</dbReference>
<proteinExistence type="predicted"/>
<dbReference type="SUPFAM" id="SSF51197">
    <property type="entry name" value="Clavaminate synthase-like"/>
    <property type="match status" value="1"/>
</dbReference>
<dbReference type="Proteomes" id="UP000663570">
    <property type="component" value="Chromosome"/>
</dbReference>
<dbReference type="Gene3D" id="2.60.120.370">
    <property type="entry name" value="YhcH/YjgK/YiaL"/>
    <property type="match status" value="1"/>
</dbReference>
<evidence type="ECO:0000313" key="1">
    <source>
        <dbReference type="EMBL" id="QSI79301.1"/>
    </source>
</evidence>
<keyword evidence="2" id="KW-1185">Reference proteome</keyword>
<dbReference type="Pfam" id="PF04074">
    <property type="entry name" value="DUF386"/>
    <property type="match status" value="1"/>
</dbReference>
<organism evidence="1 2">
    <name type="scientific">Niveibacterium microcysteis</name>
    <dbReference type="NCBI Taxonomy" id="2811415"/>
    <lineage>
        <taxon>Bacteria</taxon>
        <taxon>Pseudomonadati</taxon>
        <taxon>Pseudomonadota</taxon>
        <taxon>Betaproteobacteria</taxon>
        <taxon>Rhodocyclales</taxon>
        <taxon>Rhodocyclaceae</taxon>
        <taxon>Niveibacterium</taxon>
    </lineage>
</organism>
<accession>A0ABX7MC53</accession>
<dbReference type="NCBIfam" id="TIGR00022">
    <property type="entry name" value="YhcH/YjgK/YiaL family protein"/>
    <property type="match status" value="1"/>
</dbReference>
<dbReference type="PANTHER" id="PTHR34986:SF1">
    <property type="entry name" value="PROTEIN YIAL"/>
    <property type="match status" value="1"/>
</dbReference>
<reference evidence="1 2" key="1">
    <citation type="submission" date="2021-02" db="EMBL/GenBank/DDBJ databases">
        <title>Niveibacterium changnyeongensis HC41.</title>
        <authorList>
            <person name="Kang M."/>
        </authorList>
    </citation>
    <scope>NUCLEOTIDE SEQUENCE [LARGE SCALE GENOMIC DNA]</scope>
    <source>
        <strain evidence="1 2">HC41</strain>
    </source>
</reference>
<dbReference type="EMBL" id="CP071060">
    <property type="protein sequence ID" value="QSI79301.1"/>
    <property type="molecule type" value="Genomic_DNA"/>
</dbReference>
<name>A0ABX7MC53_9RHOO</name>
<dbReference type="InterPro" id="IPR037012">
    <property type="entry name" value="NanQ/TabA/YiaL_sf"/>
</dbReference>
<gene>
    <name evidence="1" type="ORF">JY500_19065</name>
</gene>
<dbReference type="PANTHER" id="PTHR34986">
    <property type="entry name" value="EVOLVED BETA-GALACTOSIDASE SUBUNIT BETA"/>
    <property type="match status" value="1"/>
</dbReference>